<evidence type="ECO:0000256" key="1">
    <source>
        <dbReference type="ARBA" id="ARBA00022598"/>
    </source>
</evidence>
<dbReference type="EMBL" id="JAGDEL010000013">
    <property type="protein sequence ID" value="MBO1513374.1"/>
    <property type="molecule type" value="Genomic_DNA"/>
</dbReference>
<evidence type="ECO:0000313" key="7">
    <source>
        <dbReference type="EMBL" id="MBO1513374.1"/>
    </source>
</evidence>
<organism evidence="7 8">
    <name type="scientific">Metabacillus bambusae</name>
    <dbReference type="NCBI Taxonomy" id="2795218"/>
    <lineage>
        <taxon>Bacteria</taxon>
        <taxon>Bacillati</taxon>
        <taxon>Bacillota</taxon>
        <taxon>Bacilli</taxon>
        <taxon>Bacillales</taxon>
        <taxon>Bacillaceae</taxon>
        <taxon>Metabacillus</taxon>
    </lineage>
</organism>
<dbReference type="InterPro" id="IPR016185">
    <property type="entry name" value="PreATP-grasp_dom_sf"/>
</dbReference>
<keyword evidence="3" id="KW-0547">Nucleotide-binding</keyword>
<name>A0ABS3N527_9BACI</name>
<keyword evidence="2" id="KW-0479">Metal-binding</keyword>
<keyword evidence="8" id="KW-1185">Reference proteome</keyword>
<keyword evidence="1" id="KW-0436">Ligase</keyword>
<evidence type="ECO:0000256" key="3">
    <source>
        <dbReference type="ARBA" id="ARBA00022741"/>
    </source>
</evidence>
<keyword evidence="5" id="KW-0460">Magnesium</keyword>
<dbReference type="Pfam" id="PF03738">
    <property type="entry name" value="GSP_synth"/>
    <property type="match status" value="1"/>
</dbReference>
<proteinExistence type="predicted"/>
<gene>
    <name evidence="7" type="ORF">I7822_17120</name>
</gene>
<reference evidence="7 8" key="1">
    <citation type="submission" date="2021-03" db="EMBL/GenBank/DDBJ databases">
        <title>Whole genome sequence of Metabacillus bambusae BG109.</title>
        <authorList>
            <person name="Jeong J.W."/>
        </authorList>
    </citation>
    <scope>NUCLEOTIDE SEQUENCE [LARGE SCALE GENOMIC DNA]</scope>
    <source>
        <strain evidence="7 8">BG109</strain>
    </source>
</reference>
<sequence>MSHSFNLEDHRQKRHQAYNKMNSFWHDLYDSEYALYDIALMTKEEVNEIRTVTNRVGQIFFKLGNLLRNSSNETLLQLDIPRSMLPFIRHRALPVETVIARVDLVQTTNGLKLLELNSDTPTFEKEVFYVNGAMCEEFNVDDPNKGLVDLLGKEIRKALAEVLHHTGIIDEPHIVFTSHEEHEEDKLTTLFLMESANVSAKYVPLHKLTIKEHVGLYDDEGRKIDLLYRQTYPLEHLIEDVEEETNEKIGLQLLELVTSSKLQMINPISAFLLQSKAVQAVIWGMMECDHPFFSDEEKQWISTYFLPTYLEEDVFLTNGIKYVKKPSFGREGDTVAIFHGTKKILEDKNKSYEKSLPVYQKFIELPTKEIKTIDGLKDGKLLIGSFLINGKACGIGLRAGQQITDNNAYFLPVGLKR</sequence>
<dbReference type="SUPFAM" id="SSF52440">
    <property type="entry name" value="PreATP-grasp domain"/>
    <property type="match status" value="1"/>
</dbReference>
<dbReference type="InterPro" id="IPR005494">
    <property type="entry name" value="GSPS_pre-ATP-grasp-like_dom"/>
</dbReference>
<dbReference type="Proteomes" id="UP000663981">
    <property type="component" value="Unassembled WGS sequence"/>
</dbReference>
<evidence type="ECO:0000256" key="2">
    <source>
        <dbReference type="ARBA" id="ARBA00022723"/>
    </source>
</evidence>
<dbReference type="Gene3D" id="3.30.1490.330">
    <property type="match status" value="1"/>
</dbReference>
<dbReference type="SUPFAM" id="SSF56059">
    <property type="entry name" value="Glutathione synthetase ATP-binding domain-like"/>
    <property type="match status" value="1"/>
</dbReference>
<dbReference type="RefSeq" id="WP_207980328.1">
    <property type="nucleotide sequence ID" value="NZ_JAGDEL010000013.1"/>
</dbReference>
<keyword evidence="4" id="KW-0067">ATP-binding</keyword>
<evidence type="ECO:0000256" key="4">
    <source>
        <dbReference type="ARBA" id="ARBA00022840"/>
    </source>
</evidence>
<evidence type="ECO:0000313" key="8">
    <source>
        <dbReference type="Proteomes" id="UP000663981"/>
    </source>
</evidence>
<accession>A0ABS3N527</accession>
<feature type="domain" description="Glutathionylspermidine synthase pre-ATP-grasp-like" evidence="6">
    <location>
        <begin position="24"/>
        <end position="413"/>
    </location>
</feature>
<evidence type="ECO:0000256" key="5">
    <source>
        <dbReference type="ARBA" id="ARBA00022842"/>
    </source>
</evidence>
<evidence type="ECO:0000259" key="6">
    <source>
        <dbReference type="Pfam" id="PF03738"/>
    </source>
</evidence>
<protein>
    <submittedName>
        <fullName evidence="7">Glutathionylspermidine synthase family protein</fullName>
    </submittedName>
</protein>
<comment type="caution">
    <text evidence="7">The sequence shown here is derived from an EMBL/GenBank/DDBJ whole genome shotgun (WGS) entry which is preliminary data.</text>
</comment>